<dbReference type="InterPro" id="IPR013126">
    <property type="entry name" value="Hsp_70_fam"/>
</dbReference>
<dbReference type="PANTHER" id="PTHR14187">
    <property type="entry name" value="ALPHA KINASE/ELONGATION FACTOR 2 KINASE"/>
    <property type="match status" value="1"/>
</dbReference>
<accession>A0A6J8D982</accession>
<dbReference type="Proteomes" id="UP000507470">
    <property type="component" value="Unassembled WGS sequence"/>
</dbReference>
<gene>
    <name evidence="4" type="ORF">MCOR_38974</name>
</gene>
<dbReference type="Pfam" id="PF00012">
    <property type="entry name" value="HSP70"/>
    <property type="match status" value="1"/>
</dbReference>
<dbReference type="SUPFAM" id="SSF53067">
    <property type="entry name" value="Actin-like ATPase domain"/>
    <property type="match status" value="1"/>
</dbReference>
<name>A0A6J8D982_MYTCO</name>
<keyword evidence="2" id="KW-0547">Nucleotide-binding</keyword>
<reference evidence="4 5" key="1">
    <citation type="submission" date="2020-06" db="EMBL/GenBank/DDBJ databases">
        <authorList>
            <person name="Li R."/>
            <person name="Bekaert M."/>
        </authorList>
    </citation>
    <scope>NUCLEOTIDE SEQUENCE [LARGE SCALE GENOMIC DNA]</scope>
    <source>
        <strain evidence="5">wild</strain>
    </source>
</reference>
<dbReference type="PANTHER" id="PTHR14187:SF5">
    <property type="entry name" value="HEAT SHOCK 70 KDA PROTEIN 12A"/>
    <property type="match status" value="1"/>
</dbReference>
<organism evidence="4 5">
    <name type="scientific">Mytilus coruscus</name>
    <name type="common">Sea mussel</name>
    <dbReference type="NCBI Taxonomy" id="42192"/>
    <lineage>
        <taxon>Eukaryota</taxon>
        <taxon>Metazoa</taxon>
        <taxon>Spiralia</taxon>
        <taxon>Lophotrochozoa</taxon>
        <taxon>Mollusca</taxon>
        <taxon>Bivalvia</taxon>
        <taxon>Autobranchia</taxon>
        <taxon>Pteriomorphia</taxon>
        <taxon>Mytilida</taxon>
        <taxon>Mytiloidea</taxon>
        <taxon>Mytilidae</taxon>
        <taxon>Mytilinae</taxon>
        <taxon>Mytilus</taxon>
    </lineage>
</organism>
<evidence type="ECO:0000313" key="4">
    <source>
        <dbReference type="EMBL" id="CAC5405263.1"/>
    </source>
</evidence>
<dbReference type="GO" id="GO:0005524">
    <property type="term" value="F:ATP binding"/>
    <property type="evidence" value="ECO:0007669"/>
    <property type="project" value="UniProtKB-KW"/>
</dbReference>
<dbReference type="AlphaFoldDB" id="A0A6J8D982"/>
<sequence>MRKSAEKAGIPRDNLTIALEPEAASIYCQTFPSPDCQEIAETGSIFMVVDLGGGTVDITLHEKNPNGTLKEVVKASGNDCGGTSVDDEFIHMFVCIFGEPIMNSLKLEFPDSYLYLLRKIENVKRVYQISQTRNVNITIPRSTLDEISTPVPKGHTIEKMFGTHSTSGSRYHFYYTESTDVKYTDTGECSFLGGFDMHFSNPDRKKMKVTFNFGDTEFSVTVLDPESGSERKVFFENQR</sequence>
<dbReference type="OrthoDB" id="6135436at2759"/>
<dbReference type="InterPro" id="IPR043129">
    <property type="entry name" value="ATPase_NBD"/>
</dbReference>
<keyword evidence="3" id="KW-0067">ATP-binding</keyword>
<dbReference type="Gene3D" id="3.30.420.40">
    <property type="match status" value="2"/>
</dbReference>
<evidence type="ECO:0000313" key="5">
    <source>
        <dbReference type="Proteomes" id="UP000507470"/>
    </source>
</evidence>
<keyword evidence="5" id="KW-1185">Reference proteome</keyword>
<evidence type="ECO:0000256" key="2">
    <source>
        <dbReference type="ARBA" id="ARBA00022741"/>
    </source>
</evidence>
<protein>
    <submittedName>
        <fullName evidence="4">Uncharacterized protein</fullName>
    </submittedName>
</protein>
<dbReference type="GO" id="GO:0140662">
    <property type="term" value="F:ATP-dependent protein folding chaperone"/>
    <property type="evidence" value="ECO:0007669"/>
    <property type="project" value="InterPro"/>
</dbReference>
<evidence type="ECO:0000256" key="1">
    <source>
        <dbReference type="ARBA" id="ARBA00007381"/>
    </source>
</evidence>
<dbReference type="Gene3D" id="3.90.640.10">
    <property type="entry name" value="Actin, Chain A, domain 4"/>
    <property type="match status" value="1"/>
</dbReference>
<evidence type="ECO:0000256" key="3">
    <source>
        <dbReference type="ARBA" id="ARBA00022840"/>
    </source>
</evidence>
<dbReference type="EMBL" id="CACVKT020007119">
    <property type="protein sequence ID" value="CAC5405263.1"/>
    <property type="molecule type" value="Genomic_DNA"/>
</dbReference>
<comment type="similarity">
    <text evidence="1">Belongs to the heat shock protein 70 family.</text>
</comment>
<proteinExistence type="inferred from homology"/>